<accession>A0A0N1EB69</accession>
<proteinExistence type="predicted"/>
<dbReference type="EMBL" id="JNOC01000042">
    <property type="protein sequence ID" value="KPH55496.1"/>
    <property type="molecule type" value="Genomic_DNA"/>
</dbReference>
<evidence type="ECO:0000256" key="2">
    <source>
        <dbReference type="SAM" id="SignalP"/>
    </source>
</evidence>
<reference evidence="3 4" key="1">
    <citation type="submission" date="2014-06" db="EMBL/GenBank/DDBJ databases">
        <title>Helicobacter pullorum isolates in fresh chicken meat - phenotypic and genotypic features.</title>
        <authorList>
            <person name="Borges V."/>
            <person name="Santos A."/>
            <person name="Correia C.B."/>
            <person name="Saraiva M."/>
            <person name="Menard A."/>
            <person name="Vieira L."/>
            <person name="Sampaio D.A."/>
            <person name="Gomes J.P."/>
            <person name="Oleastro M."/>
        </authorList>
    </citation>
    <scope>NUCLEOTIDE SEQUENCE [LARGE SCALE GENOMIC DNA]</scope>
    <source>
        <strain evidence="3 4">229334/12</strain>
    </source>
</reference>
<feature type="signal peptide" evidence="2">
    <location>
        <begin position="1"/>
        <end position="24"/>
    </location>
</feature>
<evidence type="ECO:0008006" key="5">
    <source>
        <dbReference type="Google" id="ProtNLM"/>
    </source>
</evidence>
<evidence type="ECO:0000256" key="1">
    <source>
        <dbReference type="SAM" id="MobiDB-lite"/>
    </source>
</evidence>
<dbReference type="RefSeq" id="WP_005022132.1">
    <property type="nucleotide sequence ID" value="NZ_CABKNZ010000042.1"/>
</dbReference>
<dbReference type="PROSITE" id="PS51257">
    <property type="entry name" value="PROKAR_LIPOPROTEIN"/>
    <property type="match status" value="1"/>
</dbReference>
<dbReference type="AlphaFoldDB" id="A0A0N1EB69"/>
<comment type="caution">
    <text evidence="3">The sequence shown here is derived from an EMBL/GenBank/DDBJ whole genome shotgun (WGS) entry which is preliminary data.</text>
</comment>
<name>A0A0N1EB69_9HELI</name>
<keyword evidence="2" id="KW-0732">Signal</keyword>
<sequence>MTKNKILYSSLVLAGVLSLSGCSAMLPYEDNFKCEKGLDSGVCASVTDVYELSDDMDKLREINASGDNIPNKPKEEVDVSNVVSEDSNGLREVANSISIKQIQDGKPVIFKIKGDNTEAYYYSGRDHEHIVPNDQEVMEYLIKDNEAYKRRLNNEGDDAFKDFLYEKGANGSQRSSRGNNNSNLSHSNLSNGGIDNSSGINHLNDMEDDLSTFLEKDNLEKDSNFNKSGFGNNQAFGTNGDNIMGYGDSSYNNESNLSQRENCQSGDMQIKPINGNVKVCVYAANIRQAPSCKAKVLKVAKKGKVMYAEYEQGGWVKLSDGTFIHRSIVTIEK</sequence>
<feature type="chain" id="PRO_5005870179" description="SH3 domain-containing protein" evidence="2">
    <location>
        <begin position="25"/>
        <end position="333"/>
    </location>
</feature>
<protein>
    <recommendedName>
        <fullName evidence="5">SH3 domain-containing protein</fullName>
    </recommendedName>
</protein>
<gene>
    <name evidence="3" type="ORF">HPU229334_08065</name>
</gene>
<evidence type="ECO:0000313" key="4">
    <source>
        <dbReference type="Proteomes" id="UP000037997"/>
    </source>
</evidence>
<dbReference type="Proteomes" id="UP000037997">
    <property type="component" value="Unassembled WGS sequence"/>
</dbReference>
<organism evidence="3 4">
    <name type="scientific">Helicobacter pullorum</name>
    <dbReference type="NCBI Taxonomy" id="35818"/>
    <lineage>
        <taxon>Bacteria</taxon>
        <taxon>Pseudomonadati</taxon>
        <taxon>Campylobacterota</taxon>
        <taxon>Epsilonproteobacteria</taxon>
        <taxon>Campylobacterales</taxon>
        <taxon>Helicobacteraceae</taxon>
        <taxon>Helicobacter</taxon>
    </lineage>
</organism>
<dbReference type="OrthoDB" id="5363678at2"/>
<feature type="compositionally biased region" description="Low complexity" evidence="1">
    <location>
        <begin position="170"/>
        <end position="193"/>
    </location>
</feature>
<evidence type="ECO:0000313" key="3">
    <source>
        <dbReference type="EMBL" id="KPH55496.1"/>
    </source>
</evidence>
<dbReference type="PATRIC" id="fig|35818.11.peg.1593"/>
<feature type="region of interest" description="Disordered" evidence="1">
    <location>
        <begin position="170"/>
        <end position="202"/>
    </location>
</feature>